<proteinExistence type="predicted"/>
<dbReference type="AlphaFoldDB" id="A0A2G8IVC9"/>
<name>A0A2G8IVC9_BACPU</name>
<evidence type="ECO:0000313" key="2">
    <source>
        <dbReference type="Proteomes" id="UP000230768"/>
    </source>
</evidence>
<protein>
    <submittedName>
        <fullName evidence="1">Uncharacterized protein</fullName>
    </submittedName>
</protein>
<comment type="caution">
    <text evidence="1">The sequence shown here is derived from an EMBL/GenBank/DDBJ whole genome shotgun (WGS) entry which is preliminary data.</text>
</comment>
<accession>A0A2G8IVC9</accession>
<dbReference type="EMBL" id="PEKP01000007">
    <property type="protein sequence ID" value="PIK27458.1"/>
    <property type="molecule type" value="Genomic_DNA"/>
</dbReference>
<reference evidence="1 2" key="1">
    <citation type="submission" date="2017-11" db="EMBL/GenBank/DDBJ databases">
        <title>Draft genome sequence of Bacillus pumilus 51_5il from lake Gorkoye (Russia: Novosibirsk region).</title>
        <authorList>
            <person name="Shipova A.A."/>
            <person name="Rozanov A.S."/>
            <person name="Bryanskaya A.V."/>
            <person name="Peltek S.E."/>
        </authorList>
    </citation>
    <scope>NUCLEOTIDE SEQUENCE [LARGE SCALE GENOMIC DNA]</scope>
    <source>
        <strain evidence="1 2">51_5il</strain>
    </source>
</reference>
<dbReference type="Proteomes" id="UP000230768">
    <property type="component" value="Unassembled WGS sequence"/>
</dbReference>
<sequence length="71" mass="7960">MAVSFFIYMIIKTKRTAIENEMLNNSRPIDFIATFLYSSSKTKKSGQEPFEKEGFFHGSVAGTYAGSHLST</sequence>
<organism evidence="1 2">
    <name type="scientific">Bacillus pumilus</name>
    <name type="common">Bacillus mesentericus</name>
    <dbReference type="NCBI Taxonomy" id="1408"/>
    <lineage>
        <taxon>Bacteria</taxon>
        <taxon>Bacillati</taxon>
        <taxon>Bacillota</taxon>
        <taxon>Bacilli</taxon>
        <taxon>Bacillales</taxon>
        <taxon>Bacillaceae</taxon>
        <taxon>Bacillus</taxon>
    </lineage>
</organism>
<evidence type="ECO:0000313" key="1">
    <source>
        <dbReference type="EMBL" id="PIK27458.1"/>
    </source>
</evidence>
<gene>
    <name evidence="1" type="ORF">CTV99_06540</name>
</gene>